<evidence type="ECO:0000259" key="1">
    <source>
        <dbReference type="Pfam" id="PF07883"/>
    </source>
</evidence>
<proteinExistence type="predicted"/>
<dbReference type="Pfam" id="PF07883">
    <property type="entry name" value="Cupin_2"/>
    <property type="match status" value="1"/>
</dbReference>
<dbReference type="InterPro" id="IPR025499">
    <property type="entry name" value="KdgF"/>
</dbReference>
<dbReference type="SUPFAM" id="SSF51182">
    <property type="entry name" value="RmlC-like cupins"/>
    <property type="match status" value="1"/>
</dbReference>
<dbReference type="InterPro" id="IPR014710">
    <property type="entry name" value="RmlC-like_jellyroll"/>
</dbReference>
<gene>
    <name evidence="2" type="ORF">E4633_12230</name>
</gene>
<feature type="domain" description="Cupin type-2" evidence="1">
    <location>
        <begin position="33"/>
        <end position="92"/>
    </location>
</feature>
<dbReference type="PIRSF" id="PIRSF029883">
    <property type="entry name" value="KdgF"/>
    <property type="match status" value="1"/>
</dbReference>
<name>A0A4S1CDK2_9BACT</name>
<organism evidence="2 3">
    <name type="scientific">Geomonas terrae</name>
    <dbReference type="NCBI Taxonomy" id="2562681"/>
    <lineage>
        <taxon>Bacteria</taxon>
        <taxon>Pseudomonadati</taxon>
        <taxon>Thermodesulfobacteriota</taxon>
        <taxon>Desulfuromonadia</taxon>
        <taxon>Geobacterales</taxon>
        <taxon>Geobacteraceae</taxon>
        <taxon>Geomonas</taxon>
    </lineage>
</organism>
<dbReference type="InterPro" id="IPR052535">
    <property type="entry name" value="Bacilysin_H2HPP_isomerase"/>
</dbReference>
<evidence type="ECO:0000313" key="2">
    <source>
        <dbReference type="EMBL" id="TGU71110.1"/>
    </source>
</evidence>
<dbReference type="RefSeq" id="WP_135870549.1">
    <property type="nucleotide sequence ID" value="NZ_SRSC01000003.1"/>
</dbReference>
<accession>A0A4S1CDK2</accession>
<keyword evidence="3" id="KW-1185">Reference proteome</keyword>
<dbReference type="PANTHER" id="PTHR40112:SF1">
    <property type="entry name" value="H2HPP ISOMERASE"/>
    <property type="match status" value="1"/>
</dbReference>
<dbReference type="InterPro" id="IPR011051">
    <property type="entry name" value="RmlC_Cupin_sf"/>
</dbReference>
<comment type="caution">
    <text evidence="2">The sequence shown here is derived from an EMBL/GenBank/DDBJ whole genome shotgun (WGS) entry which is preliminary data.</text>
</comment>
<dbReference type="Proteomes" id="UP000306416">
    <property type="component" value="Unassembled WGS sequence"/>
</dbReference>
<dbReference type="EMBL" id="SRSC01000003">
    <property type="protein sequence ID" value="TGU71110.1"/>
    <property type="molecule type" value="Genomic_DNA"/>
</dbReference>
<protein>
    <submittedName>
        <fullName evidence="2">Cupin domain-containing protein</fullName>
    </submittedName>
</protein>
<dbReference type="AlphaFoldDB" id="A0A4S1CDK2"/>
<sequence>MFEKKCGEGYREVLPGIMQKTLVHGEMTLMVEFLLAKGALLPMHSHPHEQTGYLVSGRIRLTIAGVPHEVQPGDSWCIAGAAEHRAEIIEDSVAIEVFSPVRKEYLPGGVS</sequence>
<dbReference type="CDD" id="cd02238">
    <property type="entry name" value="cupin_KdgF"/>
    <property type="match status" value="1"/>
</dbReference>
<dbReference type="InterPro" id="IPR013096">
    <property type="entry name" value="Cupin_2"/>
</dbReference>
<evidence type="ECO:0000313" key="3">
    <source>
        <dbReference type="Proteomes" id="UP000306416"/>
    </source>
</evidence>
<dbReference type="Gene3D" id="2.60.120.10">
    <property type="entry name" value="Jelly Rolls"/>
    <property type="match status" value="1"/>
</dbReference>
<dbReference type="PANTHER" id="PTHR40112">
    <property type="entry name" value="H2HPP ISOMERASE"/>
    <property type="match status" value="1"/>
</dbReference>
<reference evidence="2 3" key="1">
    <citation type="submission" date="2019-04" db="EMBL/GenBank/DDBJ databases">
        <title>Geobacter oryzae sp. nov., ferric-reducing bacteria isolated from paddy soil.</title>
        <authorList>
            <person name="Xu Z."/>
            <person name="Masuda Y."/>
            <person name="Itoh H."/>
            <person name="Senoo K."/>
        </authorList>
    </citation>
    <scope>NUCLEOTIDE SEQUENCE [LARGE SCALE GENOMIC DNA]</scope>
    <source>
        <strain evidence="2 3">Red111</strain>
    </source>
</reference>